<feature type="chain" id="PRO_5004162953" evidence="4">
    <location>
        <begin position="24"/>
        <end position="498"/>
    </location>
</feature>
<proteinExistence type="predicted"/>
<organism evidence="5">
    <name type="scientific">Solibacter usitatus (strain Ellin6076)</name>
    <dbReference type="NCBI Taxonomy" id="234267"/>
    <lineage>
        <taxon>Bacteria</taxon>
        <taxon>Pseudomonadati</taxon>
        <taxon>Acidobacteriota</taxon>
        <taxon>Terriglobia</taxon>
        <taxon>Bryobacterales</taxon>
        <taxon>Solibacteraceae</taxon>
        <taxon>Candidatus Solibacter</taxon>
    </lineage>
</organism>
<evidence type="ECO:0000256" key="1">
    <source>
        <dbReference type="ARBA" id="ARBA00022801"/>
    </source>
</evidence>
<dbReference type="SUPFAM" id="SSF48452">
    <property type="entry name" value="TPR-like"/>
    <property type="match status" value="1"/>
</dbReference>
<dbReference type="GO" id="GO:0003847">
    <property type="term" value="F:1-alkyl-2-acetylglycerophosphocholine esterase activity"/>
    <property type="evidence" value="ECO:0007669"/>
    <property type="project" value="TreeGrafter"/>
</dbReference>
<dbReference type="OrthoDB" id="9814760at2"/>
<dbReference type="InterPro" id="IPR011990">
    <property type="entry name" value="TPR-like_helical_dom_sf"/>
</dbReference>
<dbReference type="eggNOG" id="COG1073">
    <property type="taxonomic scope" value="Bacteria"/>
</dbReference>
<dbReference type="InterPro" id="IPR029058">
    <property type="entry name" value="AB_hydrolase_fold"/>
</dbReference>
<reference evidence="5" key="1">
    <citation type="submission" date="2006-10" db="EMBL/GenBank/DDBJ databases">
        <title>Complete sequence of Solibacter usitatus Ellin6076.</title>
        <authorList>
            <consortium name="US DOE Joint Genome Institute"/>
            <person name="Copeland A."/>
            <person name="Lucas S."/>
            <person name="Lapidus A."/>
            <person name="Barry K."/>
            <person name="Detter J.C."/>
            <person name="Glavina del Rio T."/>
            <person name="Hammon N."/>
            <person name="Israni S."/>
            <person name="Dalin E."/>
            <person name="Tice H."/>
            <person name="Pitluck S."/>
            <person name="Thompson L.S."/>
            <person name="Brettin T."/>
            <person name="Bruce D."/>
            <person name="Han C."/>
            <person name="Tapia R."/>
            <person name="Gilna P."/>
            <person name="Schmutz J."/>
            <person name="Larimer F."/>
            <person name="Land M."/>
            <person name="Hauser L."/>
            <person name="Kyrpides N."/>
            <person name="Mikhailova N."/>
            <person name="Janssen P.H."/>
            <person name="Kuske C.R."/>
            <person name="Richardson P."/>
        </authorList>
    </citation>
    <scope>NUCLEOTIDE SEQUENCE</scope>
    <source>
        <strain evidence="5">Ellin6076</strain>
    </source>
</reference>
<sequence precursor="true">MRKTGRPVMGIFLFLLLAAPLCAQGEFWGELKAGPYGVGFRVTYQSDTARSYDADYPSPGKPQTKKPRPILVALWYPAPPDQGKAMVHRDYFRVLTLDSGAPEFAPRLRKFTHDQAALYMLGKEFDELSAEDRGRYDGLLATPVFAVLNAPAAEGRFPVVIYHPGLGGTYEDNAVACEFLASHGYVVVSSAYQPADSSELSIDGDLETSFADLAFLLRYAAALPFVDPDKVAAIGHSYGAQAVLGWRAQPGSPLDAVVFLDSALEYAGFDAPQFTRLKAAVERNPKSSTPILLFADRSRHPRFETFDPYLKFAPRYDAGTPPLEHNAFVSQGAIVKDDEVRRRYEAVCDLALKFLDGYVRGDAEAIKALHGENLRYRAPAPAPPTGAQLARLYRTETLANAQSMMKAADAEALIGAASILFDDDEKKQAVDLLKSAARLLPRSAAVAEALATALQQTGDLPAARSAYEKALSLLAGDDMLTEVEKAQLRQSIEEALKK</sequence>
<evidence type="ECO:0000313" key="5">
    <source>
        <dbReference type="EMBL" id="ABJ84435.1"/>
    </source>
</evidence>
<dbReference type="Gene3D" id="1.25.40.10">
    <property type="entry name" value="Tetratricopeptide repeat domain"/>
    <property type="match status" value="1"/>
</dbReference>
<dbReference type="KEGG" id="sus:Acid_3462"/>
<dbReference type="STRING" id="234267.Acid_3462"/>
<dbReference type="AlphaFoldDB" id="Q021F4"/>
<dbReference type="Gene3D" id="3.40.50.1820">
    <property type="entry name" value="alpha/beta hydrolase"/>
    <property type="match status" value="2"/>
</dbReference>
<dbReference type="PANTHER" id="PTHR10272:SF0">
    <property type="entry name" value="PLATELET-ACTIVATING FACTOR ACETYLHYDROLASE"/>
    <property type="match status" value="1"/>
</dbReference>
<evidence type="ECO:0000256" key="4">
    <source>
        <dbReference type="SAM" id="SignalP"/>
    </source>
</evidence>
<keyword evidence="4" id="KW-0732">Signal</keyword>
<feature type="signal peptide" evidence="4">
    <location>
        <begin position="1"/>
        <end position="23"/>
    </location>
</feature>
<keyword evidence="2" id="KW-0442">Lipid degradation</keyword>
<protein>
    <submittedName>
        <fullName evidence="5">Tetratricopeptide TPR_2 repeat protein</fullName>
    </submittedName>
</protein>
<gene>
    <name evidence="5" type="ordered locus">Acid_3462</name>
</gene>
<dbReference type="SUPFAM" id="SSF53474">
    <property type="entry name" value="alpha/beta-Hydrolases"/>
    <property type="match status" value="1"/>
</dbReference>
<dbReference type="InParanoid" id="Q021F4"/>
<dbReference type="HOGENOM" id="CLU_040520_0_0_0"/>
<dbReference type="PANTHER" id="PTHR10272">
    <property type="entry name" value="PLATELET-ACTIVATING FACTOR ACETYLHYDROLASE"/>
    <property type="match status" value="1"/>
</dbReference>
<name>Q021F4_SOLUE</name>
<accession>Q021F4</accession>
<evidence type="ECO:0000256" key="2">
    <source>
        <dbReference type="ARBA" id="ARBA00022963"/>
    </source>
</evidence>
<evidence type="ECO:0000256" key="3">
    <source>
        <dbReference type="ARBA" id="ARBA00023098"/>
    </source>
</evidence>
<keyword evidence="1" id="KW-0378">Hydrolase</keyword>
<dbReference type="EMBL" id="CP000473">
    <property type="protein sequence ID" value="ABJ84435.1"/>
    <property type="molecule type" value="Genomic_DNA"/>
</dbReference>
<keyword evidence="3" id="KW-0443">Lipid metabolism</keyword>
<dbReference type="GO" id="GO:0016042">
    <property type="term" value="P:lipid catabolic process"/>
    <property type="evidence" value="ECO:0007669"/>
    <property type="project" value="UniProtKB-KW"/>
</dbReference>